<dbReference type="InterPro" id="IPR043502">
    <property type="entry name" value="DNA/RNA_pol_sf"/>
</dbReference>
<dbReference type="CDD" id="cd09274">
    <property type="entry name" value="RNase_HI_RT_Ty3"/>
    <property type="match status" value="1"/>
</dbReference>
<reference evidence="2" key="1">
    <citation type="journal article" date="2023" name="Mol. Biol. Evol.">
        <title>Third-Generation Sequencing Reveals the Adaptive Role of the Epigenome in Three Deep-Sea Polychaetes.</title>
        <authorList>
            <person name="Perez M."/>
            <person name="Aroh O."/>
            <person name="Sun Y."/>
            <person name="Lan Y."/>
            <person name="Juniper S.K."/>
            <person name="Young C.R."/>
            <person name="Angers B."/>
            <person name="Qian P.Y."/>
        </authorList>
    </citation>
    <scope>NUCLEOTIDE SEQUENCE</scope>
    <source>
        <strain evidence="2">P08H-3</strain>
    </source>
</reference>
<feature type="domain" description="Reverse transcriptase/retrotransposon-derived protein RNase H-like" evidence="1">
    <location>
        <begin position="89"/>
        <end position="192"/>
    </location>
</feature>
<dbReference type="FunFam" id="3.30.70.270:FF:000026">
    <property type="entry name" value="Transposon Ty3-G Gag-Pol polyprotein"/>
    <property type="match status" value="1"/>
</dbReference>
<gene>
    <name evidence="2" type="ORF">LSH36_1289g00082</name>
</gene>
<comment type="caution">
    <text evidence="2">The sequence shown here is derived from an EMBL/GenBank/DDBJ whole genome shotgun (WGS) entry which is preliminary data.</text>
</comment>
<proteinExistence type="predicted"/>
<keyword evidence="3" id="KW-1185">Reference proteome</keyword>
<dbReference type="Gene3D" id="3.30.70.270">
    <property type="match status" value="2"/>
</dbReference>
<evidence type="ECO:0000313" key="3">
    <source>
        <dbReference type="Proteomes" id="UP001208570"/>
    </source>
</evidence>
<dbReference type="InterPro" id="IPR041577">
    <property type="entry name" value="RT_RNaseH_2"/>
</dbReference>
<dbReference type="AlphaFoldDB" id="A0AAD9MPI6"/>
<evidence type="ECO:0000259" key="1">
    <source>
        <dbReference type="Pfam" id="PF17919"/>
    </source>
</evidence>
<sequence length="395" mass="45083">MKKGLTLNRNKCKFFQSSVEFFGSIFSEHGVSPDPKKVKSVRDAPRPTDKRQVKYILGMANYVQIYIPGLASLVKPIRELTRKNSLFEWTSECEDAWLKLKDSLTSDTVMSYFNHKLETELVVDASPHGVGAILTQIQPTDDGRRDVQIVAYASRALDDLESRYSQTEREALTVRWGVEHFHLYLYGIKFTVVTDHNALVSIFSNVVAKPSPRIERWCLRPQQYTFNTVYRPALIIQLITCRVTQSHLQVSVAGRSQKNISTTELSVIENGIMLRGHRIVIPVTMRRKVVQIANEGTPVLSKTKDNKVISTLDTNNVSAELDTRVRNVNNIREERVLNKRVHTPHHRGVILNPIVTMFTTIRDRSCRKEIHRRLIKNWAALSPGLDPVLFVPSTE</sequence>
<dbReference type="PANTHER" id="PTHR37984">
    <property type="entry name" value="PROTEIN CBG26694"/>
    <property type="match status" value="1"/>
</dbReference>
<dbReference type="Pfam" id="PF17919">
    <property type="entry name" value="RT_RNaseH_2"/>
    <property type="match status" value="1"/>
</dbReference>
<dbReference type="EMBL" id="JAODUP010001289">
    <property type="protein sequence ID" value="KAK2140620.1"/>
    <property type="molecule type" value="Genomic_DNA"/>
</dbReference>
<name>A0AAD9MPI6_9ANNE</name>
<dbReference type="Proteomes" id="UP001208570">
    <property type="component" value="Unassembled WGS sequence"/>
</dbReference>
<evidence type="ECO:0000313" key="2">
    <source>
        <dbReference type="EMBL" id="KAK2140620.1"/>
    </source>
</evidence>
<organism evidence="2 3">
    <name type="scientific">Paralvinella palmiformis</name>
    <dbReference type="NCBI Taxonomy" id="53620"/>
    <lineage>
        <taxon>Eukaryota</taxon>
        <taxon>Metazoa</taxon>
        <taxon>Spiralia</taxon>
        <taxon>Lophotrochozoa</taxon>
        <taxon>Annelida</taxon>
        <taxon>Polychaeta</taxon>
        <taxon>Sedentaria</taxon>
        <taxon>Canalipalpata</taxon>
        <taxon>Terebellida</taxon>
        <taxon>Terebelliformia</taxon>
        <taxon>Alvinellidae</taxon>
        <taxon>Paralvinella</taxon>
    </lineage>
</organism>
<dbReference type="InterPro" id="IPR050951">
    <property type="entry name" value="Retrovirus_Pol_polyprotein"/>
</dbReference>
<accession>A0AAD9MPI6</accession>
<dbReference type="PANTHER" id="PTHR37984:SF11">
    <property type="entry name" value="INTEGRASE CATALYTIC DOMAIN-CONTAINING PROTEIN"/>
    <property type="match status" value="1"/>
</dbReference>
<protein>
    <recommendedName>
        <fullName evidence="1">Reverse transcriptase/retrotransposon-derived protein RNase H-like domain-containing protein</fullName>
    </recommendedName>
</protein>
<dbReference type="InterPro" id="IPR043128">
    <property type="entry name" value="Rev_trsase/Diguanyl_cyclase"/>
</dbReference>
<dbReference type="SUPFAM" id="SSF56672">
    <property type="entry name" value="DNA/RNA polymerases"/>
    <property type="match status" value="1"/>
</dbReference>